<dbReference type="KEGG" id="mauu:NCTC10437_01173"/>
<dbReference type="GO" id="GO:0005886">
    <property type="term" value="C:plasma membrane"/>
    <property type="evidence" value="ECO:0007669"/>
    <property type="project" value="UniProtKB-SubCell"/>
</dbReference>
<dbReference type="AlphaFoldDB" id="A0A448IIG9"/>
<evidence type="ECO:0000259" key="8">
    <source>
        <dbReference type="Pfam" id="PF19053"/>
    </source>
</evidence>
<feature type="transmembrane region" description="Helical" evidence="7">
    <location>
        <begin position="174"/>
        <end position="192"/>
    </location>
</feature>
<dbReference type="InterPro" id="IPR024962">
    <property type="entry name" value="YukD-like"/>
</dbReference>
<feature type="transmembrane region" description="Helical" evidence="7">
    <location>
        <begin position="122"/>
        <end position="141"/>
    </location>
</feature>
<sequence>MELVLPARHPLGELLPAIVDAVIGGPGRPRHWYLTRVAGATLDTSISLRDNAVDDGDTLVLATTRIARPRRLPTEACGVVAATAPARPTAPRRGTVLAGGLVAAALGAAALLRYGLASPGEWPLWSAAGLSAAAAAGSVAVGRSDRHLAALLHGWSVVFAAATGVLAIPGAGWQSVFLLSAAAAFAMSAVLLRVTPGDAVLIACSAATGAMAASAAVCATVAPQPGVAGATLAVLSLGALSWAPKLTVAAAGLGPSRHDAGARRAAAAHRTLTGLVAGWSATAALGVAVSAAVSIHTGTSSTLAAAFATDLAVVLLLRQRCHVDGYRRACLATAGVAALVMAALVTVAAAPAQGFWISVAAAVACGAGLRRGADTSAVPNPLTRRIIQVTEYLALAAVIPLAFWVTGLYGVVREWSL</sequence>
<dbReference type="Pfam" id="PF08817">
    <property type="entry name" value="YukD"/>
    <property type="match status" value="1"/>
</dbReference>
<organism evidence="9 10">
    <name type="scientific">Mycolicibacterium aurum</name>
    <name type="common">Mycobacterium aurum</name>
    <dbReference type="NCBI Taxonomy" id="1791"/>
    <lineage>
        <taxon>Bacteria</taxon>
        <taxon>Bacillati</taxon>
        <taxon>Actinomycetota</taxon>
        <taxon>Actinomycetes</taxon>
        <taxon>Mycobacteriales</taxon>
        <taxon>Mycobacteriaceae</taxon>
        <taxon>Mycolicibacterium</taxon>
    </lineage>
</organism>
<evidence type="ECO:0000256" key="2">
    <source>
        <dbReference type="ARBA" id="ARBA00006162"/>
    </source>
</evidence>
<feature type="transmembrane region" description="Helical" evidence="7">
    <location>
        <begin position="148"/>
        <end position="168"/>
    </location>
</feature>
<dbReference type="Pfam" id="PF19053">
    <property type="entry name" value="EccD"/>
    <property type="match status" value="1"/>
</dbReference>
<feature type="transmembrane region" description="Helical" evidence="7">
    <location>
        <begin position="299"/>
        <end position="317"/>
    </location>
</feature>
<dbReference type="InterPro" id="IPR044049">
    <property type="entry name" value="EccD_transm"/>
</dbReference>
<proteinExistence type="inferred from homology"/>
<evidence type="ECO:0000313" key="10">
    <source>
        <dbReference type="Proteomes" id="UP000279306"/>
    </source>
</evidence>
<keyword evidence="3" id="KW-1003">Cell membrane</keyword>
<feature type="transmembrane region" description="Helical" evidence="7">
    <location>
        <begin position="272"/>
        <end position="293"/>
    </location>
</feature>
<evidence type="ECO:0000256" key="7">
    <source>
        <dbReference type="SAM" id="Phobius"/>
    </source>
</evidence>
<keyword evidence="10" id="KW-1185">Reference proteome</keyword>
<evidence type="ECO:0000256" key="3">
    <source>
        <dbReference type="ARBA" id="ARBA00022475"/>
    </source>
</evidence>
<feature type="transmembrane region" description="Helical" evidence="7">
    <location>
        <begin position="199"/>
        <end position="222"/>
    </location>
</feature>
<feature type="transmembrane region" description="Helical" evidence="7">
    <location>
        <begin position="392"/>
        <end position="412"/>
    </location>
</feature>
<keyword evidence="5 7" id="KW-1133">Transmembrane helix</keyword>
<feature type="transmembrane region" description="Helical" evidence="7">
    <location>
        <begin position="96"/>
        <end position="116"/>
    </location>
</feature>
<evidence type="ECO:0000256" key="5">
    <source>
        <dbReference type="ARBA" id="ARBA00022989"/>
    </source>
</evidence>
<evidence type="ECO:0000256" key="4">
    <source>
        <dbReference type="ARBA" id="ARBA00022692"/>
    </source>
</evidence>
<comment type="subcellular location">
    <subcellularLocation>
        <location evidence="1">Cell membrane</location>
        <topology evidence="1">Multi-pass membrane protein</topology>
    </subcellularLocation>
</comment>
<reference evidence="9 10" key="1">
    <citation type="submission" date="2018-12" db="EMBL/GenBank/DDBJ databases">
        <authorList>
            <consortium name="Pathogen Informatics"/>
        </authorList>
    </citation>
    <scope>NUCLEOTIDE SEQUENCE [LARGE SCALE GENOMIC DNA]</scope>
    <source>
        <strain evidence="9 10">NCTC10437</strain>
    </source>
</reference>
<gene>
    <name evidence="9" type="ORF">NCTC10437_01173</name>
</gene>
<feature type="transmembrane region" description="Helical" evidence="7">
    <location>
        <begin position="329"/>
        <end position="349"/>
    </location>
</feature>
<evidence type="ECO:0000256" key="1">
    <source>
        <dbReference type="ARBA" id="ARBA00004651"/>
    </source>
</evidence>
<dbReference type="Proteomes" id="UP000279306">
    <property type="component" value="Chromosome"/>
</dbReference>
<feature type="transmembrane region" description="Helical" evidence="7">
    <location>
        <begin position="355"/>
        <end position="372"/>
    </location>
</feature>
<evidence type="ECO:0000313" key="9">
    <source>
        <dbReference type="EMBL" id="VEG52057.1"/>
    </source>
</evidence>
<accession>A0A448IIG9</accession>
<comment type="similarity">
    <text evidence="2">Belongs to the EccD/Snm4 family.</text>
</comment>
<dbReference type="InterPro" id="IPR006707">
    <property type="entry name" value="T7SS_EccD"/>
</dbReference>
<keyword evidence="6 7" id="KW-0472">Membrane</keyword>
<evidence type="ECO:0000256" key="6">
    <source>
        <dbReference type="ARBA" id="ARBA00023136"/>
    </source>
</evidence>
<keyword evidence="4 7" id="KW-0812">Transmembrane</keyword>
<dbReference type="Gene3D" id="3.10.20.90">
    <property type="entry name" value="Phosphatidylinositol 3-kinase Catalytic Subunit, Chain A, domain 1"/>
    <property type="match status" value="1"/>
</dbReference>
<protein>
    <submittedName>
        <fullName evidence="9">Secretion protein snm4</fullName>
    </submittedName>
</protein>
<name>A0A448IIG9_MYCAU</name>
<dbReference type="EMBL" id="LR134356">
    <property type="protein sequence ID" value="VEG52057.1"/>
    <property type="molecule type" value="Genomic_DNA"/>
</dbReference>
<dbReference type="STRING" id="1791.GCA_001049355_00126"/>
<feature type="transmembrane region" description="Helical" evidence="7">
    <location>
        <begin position="228"/>
        <end position="251"/>
    </location>
</feature>
<dbReference type="NCBIfam" id="TIGR03920">
    <property type="entry name" value="T7SS_EccD"/>
    <property type="match status" value="1"/>
</dbReference>
<feature type="domain" description="EccD-like transmembrane" evidence="8">
    <location>
        <begin position="262"/>
        <end position="414"/>
    </location>
</feature>